<sequence length="249" mass="28586">MARYETALQERTRSLLRLETLFHCLDQDFSAPESLRALLRTFLELLDFCQRPELRVDLLLELDRMIQALHAWKESQLVDQGALSAWEDRLHAQQQALRSGPQNFAEGLRHQELLQLARGRQAVAGGLSGADLPLLAFWEQQEPAFRVAQMQRWRAHFDLLEDSAAVILLFLRESLDWSFQSAEHGRFGTPLNPRQPVSLLQIEVQTPEIYPKISGGMHRLHIQFLQWMDPGPSRALESTIPFRLALSAC</sequence>
<dbReference type="RefSeq" id="WP_215872050.1">
    <property type="nucleotide sequence ID" value="NZ_JAAXYO010000048.1"/>
</dbReference>
<proteinExistence type="inferred from homology"/>
<comment type="subunit">
    <text evidence="5">Interacts with FtsZ.</text>
</comment>
<dbReference type="GO" id="GO:0000917">
    <property type="term" value="P:division septum assembly"/>
    <property type="evidence" value="ECO:0007669"/>
    <property type="project" value="UniProtKB-KW"/>
</dbReference>
<comment type="function">
    <text evidence="5">Cell division factor that enhances FtsZ-ring assembly. Directly interacts with FtsZ and promotes bundling of FtsZ protofilaments, with a reduction in FtsZ GTPase activity.</text>
</comment>
<dbReference type="SUPFAM" id="SSF160950">
    <property type="entry name" value="YacF-like"/>
    <property type="match status" value="1"/>
</dbReference>
<evidence type="ECO:0000256" key="4">
    <source>
        <dbReference type="ARBA" id="ARBA00023306"/>
    </source>
</evidence>
<dbReference type="InterPro" id="IPR027462">
    <property type="entry name" value="ZapD_C"/>
</dbReference>
<keyword evidence="1 5" id="KW-0963">Cytoplasm</keyword>
<evidence type="ECO:0000313" key="7">
    <source>
        <dbReference type="Proteomes" id="UP001197378"/>
    </source>
</evidence>
<name>A0AAE3CJ84_9PROT</name>
<organism evidence="6 7">
    <name type="scientific">Igneacidithiobacillus copahuensis</name>
    <dbReference type="NCBI Taxonomy" id="2724909"/>
    <lineage>
        <taxon>Bacteria</taxon>
        <taxon>Pseudomonadati</taxon>
        <taxon>Pseudomonadota</taxon>
        <taxon>Acidithiobacillia</taxon>
        <taxon>Acidithiobacillales</taxon>
        <taxon>Acidithiobacillaceae</taxon>
        <taxon>Igneacidithiobacillus</taxon>
    </lineage>
</organism>
<protein>
    <recommendedName>
        <fullName evidence="5">Cell division protein ZapD</fullName>
    </recommendedName>
    <alternativeName>
        <fullName evidence="5">Z ring-associated protein D</fullName>
    </alternativeName>
</protein>
<dbReference type="GO" id="GO:0005737">
    <property type="term" value="C:cytoplasm"/>
    <property type="evidence" value="ECO:0007669"/>
    <property type="project" value="UniProtKB-SubCell"/>
</dbReference>
<dbReference type="InterPro" id="IPR009777">
    <property type="entry name" value="ZapD"/>
</dbReference>
<dbReference type="InterPro" id="IPR036268">
    <property type="entry name" value="ZapD_sf"/>
</dbReference>
<accession>A0AAE3CJ84</accession>
<reference evidence="6" key="1">
    <citation type="journal article" date="2021" name="ISME J.">
        <title>Genomic evolution of the class Acidithiobacillia: deep-branching Proteobacteria living in extreme acidic conditions.</title>
        <authorList>
            <person name="Moya-Beltran A."/>
            <person name="Beard S."/>
            <person name="Rojas-Villalobos C."/>
            <person name="Issotta F."/>
            <person name="Gallardo Y."/>
            <person name="Ulloa R."/>
            <person name="Giaveno A."/>
            <person name="Degli Esposti M."/>
            <person name="Johnson D.B."/>
            <person name="Quatrini R."/>
        </authorList>
    </citation>
    <scope>NUCLEOTIDE SEQUENCE</scope>
    <source>
        <strain evidence="6">VAN18-1</strain>
    </source>
</reference>
<dbReference type="EMBL" id="JAAXYO010000048">
    <property type="protein sequence ID" value="MBU2787593.1"/>
    <property type="molecule type" value="Genomic_DNA"/>
</dbReference>
<comment type="subcellular location">
    <subcellularLocation>
        <location evidence="5">Cytoplasm</location>
    </subcellularLocation>
    <text evidence="5">Localizes to mid-cell in an FtsZ-dependent manner.</text>
</comment>
<dbReference type="PANTHER" id="PTHR39455:SF1">
    <property type="entry name" value="CELL DIVISION PROTEIN ZAPD"/>
    <property type="match status" value="1"/>
</dbReference>
<dbReference type="Gene3D" id="1.10.3900.10">
    <property type="entry name" value="YacF-like"/>
    <property type="match status" value="1"/>
</dbReference>
<keyword evidence="4 5" id="KW-0131">Cell cycle</keyword>
<keyword evidence="2 5" id="KW-0132">Cell division</keyword>
<evidence type="ECO:0000256" key="3">
    <source>
        <dbReference type="ARBA" id="ARBA00023210"/>
    </source>
</evidence>
<dbReference type="Pfam" id="PF07072">
    <property type="entry name" value="ZapD"/>
    <property type="match status" value="1"/>
</dbReference>
<dbReference type="GO" id="GO:0043093">
    <property type="term" value="P:FtsZ-dependent cytokinesis"/>
    <property type="evidence" value="ECO:0007669"/>
    <property type="project" value="UniProtKB-UniRule"/>
</dbReference>
<dbReference type="Proteomes" id="UP001197378">
    <property type="component" value="Unassembled WGS sequence"/>
</dbReference>
<comment type="similarity">
    <text evidence="5">Belongs to the ZapD family.</text>
</comment>
<keyword evidence="3 5" id="KW-0717">Septation</keyword>
<comment type="caution">
    <text evidence="6">The sequence shown here is derived from an EMBL/GenBank/DDBJ whole genome shotgun (WGS) entry which is preliminary data.</text>
</comment>
<dbReference type="AlphaFoldDB" id="A0AAE3CJ84"/>
<dbReference type="PANTHER" id="PTHR39455">
    <property type="entry name" value="CELL DIVISION PROTEIN ZAPD"/>
    <property type="match status" value="1"/>
</dbReference>
<evidence type="ECO:0000256" key="1">
    <source>
        <dbReference type="ARBA" id="ARBA00022490"/>
    </source>
</evidence>
<keyword evidence="7" id="KW-1185">Reference proteome</keyword>
<dbReference type="GO" id="GO:0032153">
    <property type="term" value="C:cell division site"/>
    <property type="evidence" value="ECO:0007669"/>
    <property type="project" value="TreeGrafter"/>
</dbReference>
<dbReference type="HAMAP" id="MF_01092">
    <property type="entry name" value="ZapD"/>
    <property type="match status" value="1"/>
</dbReference>
<evidence type="ECO:0000256" key="2">
    <source>
        <dbReference type="ARBA" id="ARBA00022618"/>
    </source>
</evidence>
<gene>
    <name evidence="5" type="primary">zapD</name>
    <name evidence="6" type="ORF">HFQ13_05125</name>
</gene>
<evidence type="ECO:0000313" key="6">
    <source>
        <dbReference type="EMBL" id="MBU2787593.1"/>
    </source>
</evidence>
<evidence type="ECO:0000256" key="5">
    <source>
        <dbReference type="HAMAP-Rule" id="MF_01092"/>
    </source>
</evidence>
<dbReference type="Gene3D" id="2.60.440.10">
    <property type="entry name" value="YacF-like domains"/>
    <property type="match status" value="1"/>
</dbReference>